<dbReference type="PANTHER" id="PTHR30612">
    <property type="entry name" value="SECA INNER MEMBRANE COMPONENT OF SEC PROTEIN SECRETION SYSTEM"/>
    <property type="match status" value="1"/>
</dbReference>
<dbReference type="Pfam" id="PF07517">
    <property type="entry name" value="SecA_DEAD"/>
    <property type="match status" value="1"/>
</dbReference>
<dbReference type="InterPro" id="IPR027417">
    <property type="entry name" value="P-loop_NTPase"/>
</dbReference>
<dbReference type="PROSITE" id="PS51196">
    <property type="entry name" value="SECA_MOTOR_DEAD"/>
    <property type="match status" value="1"/>
</dbReference>
<keyword evidence="6" id="KW-0479">Metal-binding</keyword>
<dbReference type="GO" id="GO:0031522">
    <property type="term" value="C:cell envelope Sec protein transport complex"/>
    <property type="evidence" value="ECO:0007669"/>
    <property type="project" value="UniProtKB-ARBA"/>
</dbReference>
<dbReference type="Gene3D" id="1.10.3060.10">
    <property type="entry name" value="Helical scaffold and wing domains of SecA"/>
    <property type="match status" value="1"/>
</dbReference>
<evidence type="ECO:0000256" key="10">
    <source>
        <dbReference type="ARBA" id="ARBA00022927"/>
    </source>
</evidence>
<dbReference type="PATRIC" id="fig|70996.4.peg.5116"/>
<feature type="binding site" evidence="14">
    <location>
        <position position="570"/>
    </location>
    <ligand>
        <name>ATP</name>
        <dbReference type="ChEBI" id="CHEBI:30616"/>
    </ligand>
</feature>
<dbReference type="InterPro" id="IPR000185">
    <property type="entry name" value="SecA"/>
</dbReference>
<keyword evidence="9 14" id="KW-0067">ATP-binding</keyword>
<feature type="binding site" evidence="14">
    <location>
        <begin position="139"/>
        <end position="143"/>
    </location>
    <ligand>
        <name>ATP</name>
        <dbReference type="ChEBI" id="CHEBI:30616"/>
    </ligand>
</feature>
<accession>A0A0P6XJN7</accession>
<keyword evidence="5 14" id="KW-0963">Cytoplasm</keyword>
<sequence length="1032" mass="116043">MFKWLGKLLGDPNAKVVKKMQPTLDEINALEPTFKALSDEQLREKTAELRTRFAELTKADREALDDRYADENRHDSTVEKEYQKELRIIEDSALDELLPEAFALVREASSRVIGQRHYDVQMIGGIVLHEGRIAEMKTGEGKTLVASLPLFLNAIPGRGAHLVTVNDYLAKVGGGWMGPIFHSLGMSTGYIAHDYSAIYDPNYIDPNAKQDDSRLVHWRPCSRREAYMADMTYGTNNEYGFDYLRDNMVQHKDQCVQRELHYAIVDEVDNILIDEARTPLIISGPAQESSDNYRRFSSLVRGLKRSSISPDEVRKGLKDDFDGDYWIDEKSRSITLTESGLEVMEKRLNLPEGENMYDAKNFELTHYLENALKAEYVFHRDVDYVVQNGEVVIVDEFTGRTMPGRRWSDGLHQAVEAKESVEVRRENVTLATITFQNYFRMYNKLGGMTGTAITEAEEFSKIYNLEVVIIPTNRQVIREDYRDHIYASQKAKYNAVLREIKEMHELGRPVLVGTTSVESSEIVSNLLNQSGLEHYLLNAKQHEREAYIVAQAGRTGAITIATNMAGRGTDILLGGNPDGLVEEHLKALGTTITEATPEQLAEATAKAKADVEAERKAVMDAGGLHIIGTERHEARRIDNQLRGRAGRQGDPGSSRFFISLEDELMTRFGRIDTIKRLMERMSDGEEELPLESGLLDKAIESAQTRVEGYNFDVRKHVVEYDDVVNKQREVIYADRHAILGGEDMGDRILEMVVDEIEAHVEDFLDNKELDQPDMEGFLRQLYAIVPQLKAQEAELAARFKGRQADEIGEIATEVVEEAYNRLGQELATQYTGLLQRGVQPIPGVSGPEAFFAHFERQEMLGAIDREWIDYLTAVDELRQGIGNVAIAQQDPLVAFKREAYKMFDELKGNIQNRIVYNFFTDAANWQVRLRQVELEMEARLAMAQTAGGSENATEEAPKPAKRGVGGAARRVSNAAGQAAPARRIIIKIGRNDPCPCDSGKKFKACHGLPGKEAELEAILAVKHTHAQAVGKK</sequence>
<dbReference type="SUPFAM" id="SSF52540">
    <property type="entry name" value="P-loop containing nucleoside triphosphate hydrolases"/>
    <property type="match status" value="2"/>
</dbReference>
<dbReference type="InterPro" id="IPR011115">
    <property type="entry name" value="SecA_DEAD"/>
</dbReference>
<evidence type="ECO:0000256" key="9">
    <source>
        <dbReference type="ARBA" id="ARBA00022840"/>
    </source>
</evidence>
<organism evidence="20 21">
    <name type="scientific">Herpetosiphon geysericola</name>
    <dbReference type="NCBI Taxonomy" id="70996"/>
    <lineage>
        <taxon>Bacteria</taxon>
        <taxon>Bacillati</taxon>
        <taxon>Chloroflexota</taxon>
        <taxon>Chloroflexia</taxon>
        <taxon>Herpetosiphonales</taxon>
        <taxon>Herpetosiphonaceae</taxon>
        <taxon>Herpetosiphon</taxon>
    </lineage>
</organism>
<dbReference type="InterPro" id="IPR020937">
    <property type="entry name" value="SecA_CS"/>
</dbReference>
<comment type="subcellular location">
    <subcellularLocation>
        <location evidence="14">Cell membrane</location>
        <topology evidence="14">Peripheral membrane protein</topology>
        <orientation evidence="14">Cytoplasmic side</orientation>
    </subcellularLocation>
    <subcellularLocation>
        <location evidence="14">Cytoplasm</location>
    </subcellularLocation>
    <text evidence="14">Distribution is 50-50.</text>
</comment>
<proteinExistence type="inferred from homology"/>
<dbReference type="PRINTS" id="PR00906">
    <property type="entry name" value="SECA"/>
</dbReference>
<dbReference type="GO" id="GO:0005524">
    <property type="term" value="F:ATP binding"/>
    <property type="evidence" value="ECO:0007669"/>
    <property type="project" value="UniProtKB-UniRule"/>
</dbReference>
<dbReference type="GO" id="GO:0043952">
    <property type="term" value="P:protein transport by the Sec complex"/>
    <property type="evidence" value="ECO:0007669"/>
    <property type="project" value="TreeGrafter"/>
</dbReference>
<feature type="region of interest" description="Disordered" evidence="16">
    <location>
        <begin position="945"/>
        <end position="975"/>
    </location>
</feature>
<dbReference type="SMART" id="SM00958">
    <property type="entry name" value="SecA_PP_bind"/>
    <property type="match status" value="1"/>
</dbReference>
<dbReference type="Pfam" id="PF21090">
    <property type="entry name" value="P-loop_SecA"/>
    <property type="match status" value="1"/>
</dbReference>
<keyword evidence="13 14" id="KW-0472">Membrane</keyword>
<evidence type="ECO:0000313" key="21">
    <source>
        <dbReference type="Proteomes" id="UP000050277"/>
    </source>
</evidence>
<comment type="similarity">
    <text evidence="2 14 15">Belongs to the SecA family.</text>
</comment>
<keyword evidence="11 14" id="KW-1278">Translocase</keyword>
<comment type="catalytic activity">
    <reaction evidence="14">
        <text>ATP + H2O + cellular proteinSide 1 = ADP + phosphate + cellular proteinSide 2.</text>
        <dbReference type="EC" id="7.4.2.8"/>
    </reaction>
</comment>
<evidence type="ECO:0000256" key="3">
    <source>
        <dbReference type="ARBA" id="ARBA00022448"/>
    </source>
</evidence>
<dbReference type="FunFam" id="3.40.50.300:FF:000113">
    <property type="entry name" value="Preprotein translocase subunit SecA"/>
    <property type="match status" value="1"/>
</dbReference>
<evidence type="ECO:0000256" key="1">
    <source>
        <dbReference type="ARBA" id="ARBA00001947"/>
    </source>
</evidence>
<dbReference type="Gene3D" id="3.10.450.50">
    <property type="match status" value="1"/>
</dbReference>
<dbReference type="AlphaFoldDB" id="A0A0P6XJN7"/>
<dbReference type="SUPFAM" id="SSF81886">
    <property type="entry name" value="Helical scaffold and wing domains of SecA"/>
    <property type="match status" value="1"/>
</dbReference>
<dbReference type="InterPro" id="IPR011116">
    <property type="entry name" value="SecA_Wing/Scaffold"/>
</dbReference>
<evidence type="ECO:0000259" key="19">
    <source>
        <dbReference type="PROSITE" id="PS51196"/>
    </source>
</evidence>
<dbReference type="STRING" id="70996.SE18_24960"/>
<dbReference type="PROSITE" id="PS51194">
    <property type="entry name" value="HELICASE_CTER"/>
    <property type="match status" value="1"/>
</dbReference>
<dbReference type="Pfam" id="PF07516">
    <property type="entry name" value="SecA_SW"/>
    <property type="match status" value="1"/>
</dbReference>
<evidence type="ECO:0000313" key="20">
    <source>
        <dbReference type="EMBL" id="KPL80300.1"/>
    </source>
</evidence>
<dbReference type="NCBIfam" id="NF009538">
    <property type="entry name" value="PRK12904.1"/>
    <property type="match status" value="1"/>
</dbReference>
<keyword evidence="12 14" id="KW-0811">Translocation</keyword>
<dbReference type="GO" id="GO:0065002">
    <property type="term" value="P:intracellular protein transmembrane transport"/>
    <property type="evidence" value="ECO:0007669"/>
    <property type="project" value="UniProtKB-UniRule"/>
</dbReference>
<dbReference type="GO" id="GO:0008564">
    <property type="term" value="F:protein-exporting ATPase activity"/>
    <property type="evidence" value="ECO:0007669"/>
    <property type="project" value="UniProtKB-EC"/>
</dbReference>
<dbReference type="InterPro" id="IPR011130">
    <property type="entry name" value="SecA_preprotein_X-link_dom"/>
</dbReference>
<evidence type="ECO:0000256" key="6">
    <source>
        <dbReference type="ARBA" id="ARBA00022723"/>
    </source>
</evidence>
<dbReference type="FunFam" id="3.90.1440.10:FF:000001">
    <property type="entry name" value="Preprotein translocase subunit SecA"/>
    <property type="match status" value="1"/>
</dbReference>
<dbReference type="InterPro" id="IPR014018">
    <property type="entry name" value="SecA_motor_DEAD"/>
</dbReference>
<dbReference type="PROSITE" id="PS51192">
    <property type="entry name" value="HELICASE_ATP_BIND_1"/>
    <property type="match status" value="1"/>
</dbReference>
<evidence type="ECO:0000256" key="2">
    <source>
        <dbReference type="ARBA" id="ARBA00007650"/>
    </source>
</evidence>
<keyword evidence="8" id="KW-0862">Zinc</keyword>
<dbReference type="PROSITE" id="PS01312">
    <property type="entry name" value="SECA"/>
    <property type="match status" value="1"/>
</dbReference>
<evidence type="ECO:0000256" key="7">
    <source>
        <dbReference type="ARBA" id="ARBA00022741"/>
    </source>
</evidence>
<comment type="subunit">
    <text evidence="14">Monomer and homodimer. Part of the essential Sec protein translocation apparatus which comprises SecA, SecYEG and auxiliary proteins SecDF. Other proteins may also be involved.</text>
</comment>
<evidence type="ECO:0000256" key="15">
    <source>
        <dbReference type="RuleBase" id="RU003874"/>
    </source>
</evidence>
<evidence type="ECO:0000256" key="14">
    <source>
        <dbReference type="HAMAP-Rule" id="MF_01382"/>
    </source>
</evidence>
<evidence type="ECO:0000256" key="13">
    <source>
        <dbReference type="ARBA" id="ARBA00023136"/>
    </source>
</evidence>
<dbReference type="RefSeq" id="WP_054537192.1">
    <property type="nucleotide sequence ID" value="NZ_LGKP01000040.1"/>
</dbReference>
<dbReference type="Proteomes" id="UP000050277">
    <property type="component" value="Unassembled WGS sequence"/>
</dbReference>
<evidence type="ECO:0000256" key="16">
    <source>
        <dbReference type="SAM" id="MobiDB-lite"/>
    </source>
</evidence>
<keyword evidence="3 14" id="KW-0813">Transport</keyword>
<dbReference type="InterPro" id="IPR001650">
    <property type="entry name" value="Helicase_C-like"/>
</dbReference>
<comment type="cofactor">
    <cofactor evidence="1">
        <name>Zn(2+)</name>
        <dbReference type="ChEBI" id="CHEBI:29105"/>
    </cofactor>
</comment>
<keyword evidence="10 14" id="KW-0653">Protein transport</keyword>
<name>A0A0P6XJN7_9CHLR</name>
<evidence type="ECO:0000256" key="8">
    <source>
        <dbReference type="ARBA" id="ARBA00022833"/>
    </source>
</evidence>
<keyword evidence="4 14" id="KW-1003">Cell membrane</keyword>
<comment type="function">
    <text evidence="14">Part of the Sec protein translocase complex. Interacts with the SecYEG preprotein conducting channel. Has a central role in coupling the hydrolysis of ATP to the transfer of proteins into and across the cell membrane, serving as an ATP-driven molecular motor driving the stepwise translocation of polypeptide chains across the membrane.</text>
</comment>
<dbReference type="Gene3D" id="3.40.50.300">
    <property type="entry name" value="P-loop containing nucleotide triphosphate hydrolases"/>
    <property type="match status" value="2"/>
</dbReference>
<evidence type="ECO:0000256" key="4">
    <source>
        <dbReference type="ARBA" id="ARBA00022475"/>
    </source>
</evidence>
<feature type="domain" description="Helicase ATP-binding" evidence="17">
    <location>
        <begin position="123"/>
        <end position="304"/>
    </location>
</feature>
<dbReference type="Pfam" id="PF02810">
    <property type="entry name" value="SEC-C"/>
    <property type="match status" value="1"/>
</dbReference>
<protein>
    <recommendedName>
        <fullName evidence="14 15">Protein translocase subunit SecA</fullName>
        <ecNumber evidence="14">7.4.2.8</ecNumber>
    </recommendedName>
</protein>
<dbReference type="NCBIfam" id="TIGR00963">
    <property type="entry name" value="secA"/>
    <property type="match status" value="1"/>
</dbReference>
<dbReference type="GO" id="GO:0046872">
    <property type="term" value="F:metal ion binding"/>
    <property type="evidence" value="ECO:0007669"/>
    <property type="project" value="UniProtKB-KW"/>
</dbReference>
<dbReference type="EMBL" id="LGKP01000040">
    <property type="protein sequence ID" value="KPL80300.1"/>
    <property type="molecule type" value="Genomic_DNA"/>
</dbReference>
<evidence type="ECO:0000259" key="17">
    <source>
        <dbReference type="PROSITE" id="PS51192"/>
    </source>
</evidence>
<dbReference type="GO" id="GO:0005829">
    <property type="term" value="C:cytosol"/>
    <property type="evidence" value="ECO:0007669"/>
    <property type="project" value="TreeGrafter"/>
</dbReference>
<feature type="domain" description="Helicase C-terminal" evidence="18">
    <location>
        <begin position="492"/>
        <end position="696"/>
    </location>
</feature>
<dbReference type="Gene3D" id="3.90.1440.10">
    <property type="entry name" value="SecA, preprotein cross-linking domain"/>
    <property type="match status" value="1"/>
</dbReference>
<dbReference type="CDD" id="cd18803">
    <property type="entry name" value="SF2_C_secA"/>
    <property type="match status" value="1"/>
</dbReference>
<dbReference type="GO" id="GO:0017038">
    <property type="term" value="P:protein import"/>
    <property type="evidence" value="ECO:0007669"/>
    <property type="project" value="InterPro"/>
</dbReference>
<dbReference type="InterPro" id="IPR014001">
    <property type="entry name" value="Helicase_ATP-bd"/>
</dbReference>
<keyword evidence="7 14" id="KW-0547">Nucleotide-binding</keyword>
<dbReference type="InterPro" id="IPR004027">
    <property type="entry name" value="SEC_C_motif"/>
</dbReference>
<feature type="binding site" evidence="14">
    <location>
        <position position="121"/>
    </location>
    <ligand>
        <name>ATP</name>
        <dbReference type="ChEBI" id="CHEBI:30616"/>
    </ligand>
</feature>
<evidence type="ECO:0000256" key="11">
    <source>
        <dbReference type="ARBA" id="ARBA00022967"/>
    </source>
</evidence>
<dbReference type="HAMAP" id="MF_01382">
    <property type="entry name" value="SecA"/>
    <property type="match status" value="1"/>
</dbReference>
<evidence type="ECO:0000256" key="12">
    <source>
        <dbReference type="ARBA" id="ARBA00023010"/>
    </source>
</evidence>
<dbReference type="InterPro" id="IPR036266">
    <property type="entry name" value="SecA_Wing/Scaffold_sf"/>
</dbReference>
<dbReference type="GO" id="GO:0006605">
    <property type="term" value="P:protein targeting"/>
    <property type="evidence" value="ECO:0007669"/>
    <property type="project" value="UniProtKB-UniRule"/>
</dbReference>
<dbReference type="InterPro" id="IPR044722">
    <property type="entry name" value="SecA_SF2_C"/>
</dbReference>
<dbReference type="PANTHER" id="PTHR30612:SF0">
    <property type="entry name" value="CHLOROPLAST PROTEIN-TRANSPORTING ATPASE"/>
    <property type="match status" value="1"/>
</dbReference>
<dbReference type="EC" id="7.4.2.8" evidence="14"/>
<dbReference type="SUPFAM" id="SSF81767">
    <property type="entry name" value="Pre-protein crosslinking domain of SecA"/>
    <property type="match status" value="1"/>
</dbReference>
<dbReference type="Pfam" id="PF01043">
    <property type="entry name" value="SecA_PP_bind"/>
    <property type="match status" value="1"/>
</dbReference>
<reference evidence="20 21" key="1">
    <citation type="submission" date="2015-07" db="EMBL/GenBank/DDBJ databases">
        <title>Whole genome sequence of Herpetosiphon geysericola DSM 7119.</title>
        <authorList>
            <person name="Hemp J."/>
            <person name="Ward L.M."/>
            <person name="Pace L.A."/>
            <person name="Fischer W.W."/>
        </authorList>
    </citation>
    <scope>NUCLEOTIDE SEQUENCE [LARGE SCALE GENOMIC DNA]</scope>
    <source>
        <strain evidence="20 21">DSM 7119</strain>
    </source>
</reference>
<dbReference type="SMART" id="SM00957">
    <property type="entry name" value="SecA_DEAD"/>
    <property type="match status" value="1"/>
</dbReference>
<dbReference type="CDD" id="cd17928">
    <property type="entry name" value="DEXDc_SecA"/>
    <property type="match status" value="1"/>
</dbReference>
<gene>
    <name evidence="14" type="primary">secA</name>
    <name evidence="20" type="ORF">SE18_24960</name>
</gene>
<dbReference type="OrthoDB" id="9805579at2"/>
<dbReference type="InterPro" id="IPR036670">
    <property type="entry name" value="SecA_X-link_sf"/>
</dbReference>
<evidence type="ECO:0000259" key="18">
    <source>
        <dbReference type="PROSITE" id="PS51194"/>
    </source>
</evidence>
<dbReference type="GO" id="GO:0005886">
    <property type="term" value="C:plasma membrane"/>
    <property type="evidence" value="ECO:0007669"/>
    <property type="project" value="UniProtKB-SubCell"/>
</dbReference>
<feature type="domain" description="SecA family profile" evidence="19">
    <location>
        <begin position="2"/>
        <end position="690"/>
    </location>
</feature>
<keyword evidence="21" id="KW-1185">Reference proteome</keyword>
<comment type="caution">
    <text evidence="20">The sequence shown here is derived from an EMBL/GenBank/DDBJ whole genome shotgun (WGS) entry which is preliminary data.</text>
</comment>
<evidence type="ECO:0000256" key="5">
    <source>
        <dbReference type="ARBA" id="ARBA00022490"/>
    </source>
</evidence>